<dbReference type="GO" id="GO:0016491">
    <property type="term" value="F:oxidoreductase activity"/>
    <property type="evidence" value="ECO:0007669"/>
    <property type="project" value="TreeGrafter"/>
</dbReference>
<dbReference type="PANTHER" id="PTHR12697">
    <property type="entry name" value="PBS LYASE HEAT-LIKE PROTEIN"/>
    <property type="match status" value="1"/>
</dbReference>
<dbReference type="InterPro" id="IPR004155">
    <property type="entry name" value="PBS_lyase_HEAT"/>
</dbReference>
<dbReference type="InterPro" id="IPR016024">
    <property type="entry name" value="ARM-type_fold"/>
</dbReference>
<dbReference type="InterPro" id="IPR021133">
    <property type="entry name" value="HEAT_type_2"/>
</dbReference>
<comment type="function">
    <text evidence="1">Catalyzes the hydroxylation of the N(6)-(4-aminobutyl)-L-lysine intermediate produced by deoxyhypusine synthase/DHPS on a critical lysine of the eukaryotic translation initiation factor 5A/eIF-5A. This is the second step of the post-translational modification of that lysine into an unusual amino acid residue named hypusine. Hypusination is unique to mature eIF-5A factor and is essential for its function.</text>
</comment>
<dbReference type="PROSITE" id="PS50077">
    <property type="entry name" value="HEAT_REPEAT"/>
    <property type="match status" value="1"/>
</dbReference>
<keyword evidence="2" id="KW-1133">Transmembrane helix</keyword>
<accession>A0AAE3YPL9</accession>
<keyword evidence="2" id="KW-0812">Transmembrane</keyword>
<feature type="transmembrane region" description="Helical" evidence="2">
    <location>
        <begin position="12"/>
        <end position="37"/>
    </location>
</feature>
<dbReference type="PANTHER" id="PTHR12697:SF5">
    <property type="entry name" value="DEOXYHYPUSINE HYDROXYLASE"/>
    <property type="match status" value="1"/>
</dbReference>
<evidence type="ECO:0000313" key="4">
    <source>
        <dbReference type="Proteomes" id="UP001183643"/>
    </source>
</evidence>
<reference evidence="3" key="1">
    <citation type="submission" date="2023-07" db="EMBL/GenBank/DDBJ databases">
        <title>Sequencing the genomes of 1000 actinobacteria strains.</title>
        <authorList>
            <person name="Klenk H.-P."/>
        </authorList>
    </citation>
    <scope>NUCLEOTIDE SEQUENCE</scope>
    <source>
        <strain evidence="3">DSM 44707</strain>
    </source>
</reference>
<dbReference type="SMART" id="SM00567">
    <property type="entry name" value="EZ_HEAT"/>
    <property type="match status" value="5"/>
</dbReference>
<dbReference type="InterPro" id="IPR011989">
    <property type="entry name" value="ARM-like"/>
</dbReference>
<dbReference type="Gene3D" id="1.25.10.10">
    <property type="entry name" value="Leucine-rich Repeat Variant"/>
    <property type="match status" value="2"/>
</dbReference>
<name>A0AAE3YPL9_9ACTN</name>
<proteinExistence type="predicted"/>
<keyword evidence="4" id="KW-1185">Reference proteome</keyword>
<dbReference type="Pfam" id="PF13646">
    <property type="entry name" value="HEAT_2"/>
    <property type="match status" value="2"/>
</dbReference>
<comment type="caution">
    <text evidence="3">The sequence shown here is derived from an EMBL/GenBank/DDBJ whole genome shotgun (WGS) entry which is preliminary data.</text>
</comment>
<dbReference type="EMBL" id="JAVDYB010000001">
    <property type="protein sequence ID" value="MDR7276332.1"/>
    <property type="molecule type" value="Genomic_DNA"/>
</dbReference>
<dbReference type="AlphaFoldDB" id="A0AAE3YPL9"/>
<evidence type="ECO:0000256" key="1">
    <source>
        <dbReference type="ARBA" id="ARBA00045876"/>
    </source>
</evidence>
<evidence type="ECO:0000313" key="3">
    <source>
        <dbReference type="EMBL" id="MDR7276332.1"/>
    </source>
</evidence>
<dbReference type="Proteomes" id="UP001183643">
    <property type="component" value="Unassembled WGS sequence"/>
</dbReference>
<evidence type="ECO:0000256" key="2">
    <source>
        <dbReference type="SAM" id="Phobius"/>
    </source>
</evidence>
<protein>
    <submittedName>
        <fullName evidence="3">HEAT repeat protein</fullName>
    </submittedName>
</protein>
<organism evidence="3 4">
    <name type="scientific">Catenuloplanes atrovinosus</name>
    <dbReference type="NCBI Taxonomy" id="137266"/>
    <lineage>
        <taxon>Bacteria</taxon>
        <taxon>Bacillati</taxon>
        <taxon>Actinomycetota</taxon>
        <taxon>Actinomycetes</taxon>
        <taxon>Micromonosporales</taxon>
        <taxon>Micromonosporaceae</taxon>
        <taxon>Catenuloplanes</taxon>
    </lineage>
</organism>
<dbReference type="SUPFAM" id="SSF48371">
    <property type="entry name" value="ARM repeat"/>
    <property type="match status" value="1"/>
</dbReference>
<sequence length="361" mass="37812">MTDGRSDTMIETITRVIVGMWLLLLVLVAVVILVRAARLHRARRRARLAAVPRRELLSFVADGGPADQIDALAGLPQDAWTAAEPAAVAMLAKVRGEAHAGLVEVFRRRGAADRALRELTRRAPVRRARAAELLGNLQATEAVPRLCDLLDDENADVRLVSVRALGRIGDPRAAWRLLASLARAQPASAQMVGLALAQCGSGAEGALRAALDHPALLVRLTALEALALLKAPSRSLITLIAGVLRADESSEARVVAARTLGRLGARDGVAPLLEVLDSDAAPPIRAAAAQALGTIGSPAAATRLAAHVADAEYRVAHESAHALRRCGPAGLTYLQTLSTESAGLTGTHAREALAIATIAAR</sequence>
<gene>
    <name evidence="3" type="ORF">J2S41_003110</name>
</gene>
<keyword evidence="2" id="KW-0472">Membrane</keyword>
<dbReference type="RefSeq" id="WP_310368383.1">
    <property type="nucleotide sequence ID" value="NZ_JAVDYB010000001.1"/>
</dbReference>